<feature type="transmembrane region" description="Helical" evidence="8">
    <location>
        <begin position="446"/>
        <end position="466"/>
    </location>
</feature>
<feature type="transmembrane region" description="Helical" evidence="8">
    <location>
        <begin position="123"/>
        <end position="140"/>
    </location>
</feature>
<feature type="transmembrane region" description="Helical" evidence="8">
    <location>
        <begin position="26"/>
        <end position="45"/>
    </location>
</feature>
<keyword evidence="6 8" id="KW-0472">Membrane</keyword>
<feature type="transmembrane region" description="Helical" evidence="8">
    <location>
        <begin position="498"/>
        <end position="518"/>
    </location>
</feature>
<feature type="transmembrane region" description="Helical" evidence="8">
    <location>
        <begin position="161"/>
        <end position="188"/>
    </location>
</feature>
<dbReference type="EMBL" id="UASJ01000001">
    <property type="protein sequence ID" value="SQB65797.1"/>
    <property type="molecule type" value="Genomic_DNA"/>
</dbReference>
<feature type="transmembrane region" description="Helical" evidence="8">
    <location>
        <begin position="539"/>
        <end position="566"/>
    </location>
</feature>
<dbReference type="InterPro" id="IPR001898">
    <property type="entry name" value="SLC13A/DASS"/>
</dbReference>
<dbReference type="Pfam" id="PF00939">
    <property type="entry name" value="Na_sulph_symp"/>
    <property type="match status" value="1"/>
</dbReference>
<reference evidence="9 10" key="1">
    <citation type="submission" date="2018-06" db="EMBL/GenBank/DDBJ databases">
        <authorList>
            <consortium name="Pathogen Informatics"/>
            <person name="Doyle S."/>
        </authorList>
    </citation>
    <scope>NUCLEOTIDE SEQUENCE [LARGE SCALE GENOMIC DNA]</scope>
    <source>
        <strain evidence="9 10">NCTC11820</strain>
    </source>
</reference>
<feature type="transmembrane region" description="Helical" evidence="8">
    <location>
        <begin position="72"/>
        <end position="103"/>
    </location>
</feature>
<evidence type="ECO:0000256" key="6">
    <source>
        <dbReference type="ARBA" id="ARBA00023136"/>
    </source>
</evidence>
<evidence type="ECO:0000256" key="5">
    <source>
        <dbReference type="ARBA" id="ARBA00022989"/>
    </source>
</evidence>
<evidence type="ECO:0000256" key="2">
    <source>
        <dbReference type="ARBA" id="ARBA00006772"/>
    </source>
</evidence>
<dbReference type="PANTHER" id="PTHR10283:SF82">
    <property type="entry name" value="SOLUTE CARRIER FAMILY 13 MEMBER 2"/>
    <property type="match status" value="1"/>
</dbReference>
<dbReference type="GeneID" id="55564864"/>
<feature type="transmembrane region" description="Helical" evidence="8">
    <location>
        <begin position="380"/>
        <end position="397"/>
    </location>
</feature>
<dbReference type="GO" id="GO:1905039">
    <property type="term" value="P:carboxylic acid transmembrane transport"/>
    <property type="evidence" value="ECO:0007669"/>
    <property type="project" value="UniProtKB-ARBA"/>
</dbReference>
<dbReference type="GO" id="GO:0008514">
    <property type="term" value="F:organic anion transmembrane transporter activity"/>
    <property type="evidence" value="ECO:0007669"/>
    <property type="project" value="UniProtKB-ARBA"/>
</dbReference>
<comment type="similarity">
    <text evidence="2">Belongs to the SLC13A/DASS transporter (TC 2.A.47) family. NADC subfamily.</text>
</comment>
<feature type="transmembrane region" description="Helical" evidence="8">
    <location>
        <begin position="349"/>
        <end position="368"/>
    </location>
</feature>
<dbReference type="RefSeq" id="WP_004007778.1">
    <property type="nucleotide sequence ID" value="NZ_CP068112.1"/>
</dbReference>
<evidence type="ECO:0000256" key="7">
    <source>
        <dbReference type="ARBA" id="ARBA00031174"/>
    </source>
</evidence>
<dbReference type="Proteomes" id="UP000250245">
    <property type="component" value="Unassembled WGS sequence"/>
</dbReference>
<evidence type="ECO:0000313" key="9">
    <source>
        <dbReference type="EMBL" id="SQB65797.1"/>
    </source>
</evidence>
<feature type="transmembrane region" description="Helical" evidence="8">
    <location>
        <begin position="250"/>
        <end position="272"/>
    </location>
</feature>
<dbReference type="PANTHER" id="PTHR10283">
    <property type="entry name" value="SOLUTE CARRIER FAMILY 13 MEMBER"/>
    <property type="match status" value="1"/>
</dbReference>
<organism evidence="9 10">
    <name type="scientific">Mobiluncus curtisii</name>
    <dbReference type="NCBI Taxonomy" id="2051"/>
    <lineage>
        <taxon>Bacteria</taxon>
        <taxon>Bacillati</taxon>
        <taxon>Actinomycetota</taxon>
        <taxon>Actinomycetes</taxon>
        <taxon>Actinomycetales</taxon>
        <taxon>Actinomycetaceae</taxon>
        <taxon>Mobiluncus</taxon>
    </lineage>
</organism>
<protein>
    <recommendedName>
        <fullName evidence="3">Sodium-dependent dicarboxylate transporter SdcS</fullName>
    </recommendedName>
    <alternativeName>
        <fullName evidence="7">Na(+)/dicarboxylate symporter</fullName>
    </alternativeName>
</protein>
<sequence length="567" mass="60473">MSVKEVLPVDRHDVEQSEGEKKISKVRIIGLFGGIILGAIVYFLIPRDAVDVITKSVGADVIKEEEMNVGAVYLVAGISVMMAIWWMTEAISLAATAMVPLVLFPLLEVNDYAGTAGSYASDTIYLFMGGFILAIAMQRWHFDRRVALGIVRVVGVKPRRLVLGFMIATGFISMWVSNTATAVMMLPIGLSVVQLFESARDKNSAASKGLDVEAAYGGAIHGGVMSGLLNEGDDVASAMAEKKGIKRSNFAVGLMLAIAYSASIGSLATPIGTPPNTLLKAYMSDTLHYDINFGKWFLMGLPMVIVFTLFAWWILTFVMFKPEVDEIPGGKELINEEYAKLGKLRGGELLVMLLFILAVFCWIFVPLILKATGIEGPKKLDAIVAMSVAVLLFIIPGKPNGERLVTWNEAKTIPWDILLLFGGGLSLSKQFEHTGLSYYIGEQVKGLAGAPIVLIVLAVAALVLALTELTSNTATAAAFLPIIGGVAMGIGLQGPNVMILTIPAALAATCAFMLPVATPPNAIAYGSGYLKITDMIKGGFIIALVGLVLITITVFALAIPIFGLVLP</sequence>
<dbReference type="OMA" id="LMGIWWM"/>
<evidence type="ECO:0000256" key="8">
    <source>
        <dbReference type="SAM" id="Phobius"/>
    </source>
</evidence>
<dbReference type="GO" id="GO:0005886">
    <property type="term" value="C:plasma membrane"/>
    <property type="evidence" value="ECO:0007669"/>
    <property type="project" value="TreeGrafter"/>
</dbReference>
<feature type="transmembrane region" description="Helical" evidence="8">
    <location>
        <begin position="473"/>
        <end position="492"/>
    </location>
</feature>
<evidence type="ECO:0000313" key="10">
    <source>
        <dbReference type="Proteomes" id="UP000250245"/>
    </source>
</evidence>
<name>A0A2X2YQ15_9ACTO</name>
<gene>
    <name evidence="9" type="primary">sdcS</name>
    <name evidence="9" type="ORF">NCTC11820_01869</name>
</gene>
<feature type="transmembrane region" description="Helical" evidence="8">
    <location>
        <begin position="293"/>
        <end position="315"/>
    </location>
</feature>
<evidence type="ECO:0000256" key="1">
    <source>
        <dbReference type="ARBA" id="ARBA00004141"/>
    </source>
</evidence>
<keyword evidence="5 8" id="KW-1133">Transmembrane helix</keyword>
<comment type="subcellular location">
    <subcellularLocation>
        <location evidence="1">Membrane</location>
        <topology evidence="1">Multi-pass membrane protein</topology>
    </subcellularLocation>
</comment>
<accession>A0A2X2YQ15</accession>
<keyword evidence="4 8" id="KW-0812">Transmembrane</keyword>
<dbReference type="NCBIfam" id="TIGR00785">
    <property type="entry name" value="dass"/>
    <property type="match status" value="1"/>
</dbReference>
<dbReference type="AlphaFoldDB" id="A0A2X2YQ15"/>
<proteinExistence type="inferred from homology"/>
<evidence type="ECO:0000256" key="4">
    <source>
        <dbReference type="ARBA" id="ARBA00022692"/>
    </source>
</evidence>
<evidence type="ECO:0000256" key="3">
    <source>
        <dbReference type="ARBA" id="ARBA00020150"/>
    </source>
</evidence>